<dbReference type="Gene3D" id="2.60.40.2880">
    <property type="entry name" value="MmpS1-5, C-terminal soluble domain"/>
    <property type="match status" value="1"/>
</dbReference>
<proteinExistence type="predicted"/>
<dbReference type="OrthoDB" id="4619761at2"/>
<feature type="chain" id="PRO_5039583905" evidence="1">
    <location>
        <begin position="21"/>
        <end position="135"/>
    </location>
</feature>
<evidence type="ECO:0000313" key="2">
    <source>
        <dbReference type="EMBL" id="ORW41775.1"/>
    </source>
</evidence>
<evidence type="ECO:0000256" key="1">
    <source>
        <dbReference type="SAM" id="SignalP"/>
    </source>
</evidence>
<feature type="signal peptide" evidence="1">
    <location>
        <begin position="1"/>
        <end position="20"/>
    </location>
</feature>
<keyword evidence="1" id="KW-0732">Signal</keyword>
<dbReference type="InterPro" id="IPR038468">
    <property type="entry name" value="MmpS_C"/>
</dbReference>
<gene>
    <name evidence="2" type="ORF">AWB90_21130</name>
</gene>
<accession>A0A1X2A6K7</accession>
<name>A0A1X2A6K7_9MYCO</name>
<protein>
    <submittedName>
        <fullName evidence="2">Uncharacterized protein</fullName>
    </submittedName>
</protein>
<dbReference type="Proteomes" id="UP000193285">
    <property type="component" value="Unassembled WGS sequence"/>
</dbReference>
<dbReference type="RefSeq" id="WP_085245872.1">
    <property type="nucleotide sequence ID" value="NZ_LQPN01000063.1"/>
</dbReference>
<reference evidence="2 3" key="1">
    <citation type="journal article" date="2015" name="Emerg. Microbes Infect.">
        <title>Characterization of 17 strains belonging to the Mycobacterium simiae complex and description of Mycobacterium paraense sp. nov.</title>
        <authorList>
            <person name="Fusco da Costa A.R."/>
            <person name="Fedrizzi T."/>
            <person name="Lopes M.L."/>
            <person name="Pecorari M."/>
            <person name="Oliveira da Costa W.L."/>
            <person name="Giacobazzi E."/>
            <person name="da Costa Bahia J.R."/>
            <person name="De Sanctis V."/>
            <person name="Batista Lima K.V."/>
            <person name="Bertorelli R."/>
            <person name="Grottola A."/>
            <person name="Fabio A."/>
            <person name="Mariottini A."/>
            <person name="Ferretti P."/>
            <person name="Di Leva F."/>
            <person name="Fregni Serpini G."/>
            <person name="Tagliazucchi S."/>
            <person name="Rumpianesi F."/>
            <person name="Jousson O."/>
            <person name="Segata N."/>
            <person name="Tortoli E."/>
        </authorList>
    </citation>
    <scope>NUCLEOTIDE SEQUENCE [LARGE SCALE GENOMIC DNA]</scope>
    <source>
        <strain evidence="2 3">IEC33</strain>
    </source>
</reference>
<comment type="caution">
    <text evidence="2">The sequence shown here is derived from an EMBL/GenBank/DDBJ whole genome shotgun (WGS) entry which is preliminary data.</text>
</comment>
<evidence type="ECO:0000313" key="3">
    <source>
        <dbReference type="Proteomes" id="UP000193285"/>
    </source>
</evidence>
<sequence>MNTKSAVGVALIAGMAWVPAAPAARAEDSVTYEVVSDQLNVPAANVEYNERSQRKALQQVSLPWRLTIDVPNAGSPEGDGAEIRADWRPYRWPYKYVTVRIYLGGKLLCESTLDVGDATCYGSTPHRNFPQTGGG</sequence>
<dbReference type="AlphaFoldDB" id="A0A1X2A6K7"/>
<dbReference type="EMBL" id="LQPN01000063">
    <property type="protein sequence ID" value="ORW41775.1"/>
    <property type="molecule type" value="Genomic_DNA"/>
</dbReference>
<organism evidence="2 3">
    <name type="scientific">Mycobacterium paraense</name>
    <dbReference type="NCBI Taxonomy" id="767916"/>
    <lineage>
        <taxon>Bacteria</taxon>
        <taxon>Bacillati</taxon>
        <taxon>Actinomycetota</taxon>
        <taxon>Actinomycetes</taxon>
        <taxon>Mycobacteriales</taxon>
        <taxon>Mycobacteriaceae</taxon>
        <taxon>Mycobacterium</taxon>
        <taxon>Mycobacterium simiae complex</taxon>
    </lineage>
</organism>